<name>A0ABD1H023_SALDI</name>
<organism evidence="1 2">
    <name type="scientific">Salvia divinorum</name>
    <name type="common">Maria pastora</name>
    <name type="synonym">Diviner's sage</name>
    <dbReference type="NCBI Taxonomy" id="28513"/>
    <lineage>
        <taxon>Eukaryota</taxon>
        <taxon>Viridiplantae</taxon>
        <taxon>Streptophyta</taxon>
        <taxon>Embryophyta</taxon>
        <taxon>Tracheophyta</taxon>
        <taxon>Spermatophyta</taxon>
        <taxon>Magnoliopsida</taxon>
        <taxon>eudicotyledons</taxon>
        <taxon>Gunneridae</taxon>
        <taxon>Pentapetalae</taxon>
        <taxon>asterids</taxon>
        <taxon>lamiids</taxon>
        <taxon>Lamiales</taxon>
        <taxon>Lamiaceae</taxon>
        <taxon>Nepetoideae</taxon>
        <taxon>Mentheae</taxon>
        <taxon>Salviinae</taxon>
        <taxon>Salvia</taxon>
        <taxon>Salvia subgen. Calosphace</taxon>
    </lineage>
</organism>
<comment type="caution">
    <text evidence="1">The sequence shown here is derived from an EMBL/GenBank/DDBJ whole genome shotgun (WGS) entry which is preliminary data.</text>
</comment>
<reference evidence="1 2" key="1">
    <citation type="submission" date="2024-06" db="EMBL/GenBank/DDBJ databases">
        <title>A chromosome level genome sequence of Diviner's sage (Salvia divinorum).</title>
        <authorList>
            <person name="Ford S.A."/>
            <person name="Ro D.-K."/>
            <person name="Ness R.W."/>
            <person name="Phillips M.A."/>
        </authorList>
    </citation>
    <scope>NUCLEOTIDE SEQUENCE [LARGE SCALE GENOMIC DNA]</scope>
    <source>
        <strain evidence="1">SAF-2024a</strain>
        <tissue evidence="1">Leaf</tissue>
    </source>
</reference>
<evidence type="ECO:0000313" key="1">
    <source>
        <dbReference type="EMBL" id="KAL1548351.1"/>
    </source>
</evidence>
<proteinExistence type="predicted"/>
<sequence>MTGVDSIVGRTEPLGLTQPASATVVESVLPMSDIVLQLAQLTAVVNSLPSTITVTDLRVTSFPSTIQPPPAPPFGVSFSTHIPGSLPANSNVSPFMQFSNPPSSFQQFPHTLHALLCPPGFRRSLLVSATNPRLDVSVEHTVGRRYTLFIVTFRYT</sequence>
<evidence type="ECO:0000313" key="2">
    <source>
        <dbReference type="Proteomes" id="UP001567538"/>
    </source>
</evidence>
<dbReference type="AlphaFoldDB" id="A0ABD1H023"/>
<gene>
    <name evidence="1" type="ORF">AAHA92_16594</name>
</gene>
<dbReference type="Proteomes" id="UP001567538">
    <property type="component" value="Unassembled WGS sequence"/>
</dbReference>
<accession>A0ABD1H023</accession>
<dbReference type="EMBL" id="JBEAFC010000007">
    <property type="protein sequence ID" value="KAL1548351.1"/>
    <property type="molecule type" value="Genomic_DNA"/>
</dbReference>
<protein>
    <submittedName>
        <fullName evidence="1">Uncharacterized protein</fullName>
    </submittedName>
</protein>
<keyword evidence="2" id="KW-1185">Reference proteome</keyword>